<feature type="region of interest" description="Disordered" evidence="1">
    <location>
        <begin position="26"/>
        <end position="52"/>
    </location>
</feature>
<dbReference type="AlphaFoldDB" id="A0AAW0CRV8"/>
<name>A0AAW0CRV8_9AGAR</name>
<sequence length="132" mass="15183">MLGSVQTQEQLDQLREQLANIQYQNAEETRRERIHDPPVVERGKARTQPDKLPGTFQRKLKLSLVESNQLPVVCFRFQNRIADRWPVVPVGSRFRNENEAVGTEQVKVGSMTPRVTVTYMLMLVPFRCSATT</sequence>
<feature type="compositionally biased region" description="Basic and acidic residues" evidence="1">
    <location>
        <begin position="27"/>
        <end position="49"/>
    </location>
</feature>
<dbReference type="Proteomes" id="UP001362999">
    <property type="component" value="Unassembled WGS sequence"/>
</dbReference>
<reference evidence="2 3" key="1">
    <citation type="journal article" date="2024" name="J Genomics">
        <title>Draft genome sequencing and assembly of Favolaschia claudopus CIRM-BRFM 2984 isolated from oak limbs.</title>
        <authorList>
            <person name="Navarro D."/>
            <person name="Drula E."/>
            <person name="Chaduli D."/>
            <person name="Cazenave R."/>
            <person name="Ahrendt S."/>
            <person name="Wang J."/>
            <person name="Lipzen A."/>
            <person name="Daum C."/>
            <person name="Barry K."/>
            <person name="Grigoriev I.V."/>
            <person name="Favel A."/>
            <person name="Rosso M.N."/>
            <person name="Martin F."/>
        </authorList>
    </citation>
    <scope>NUCLEOTIDE SEQUENCE [LARGE SCALE GENOMIC DNA]</scope>
    <source>
        <strain evidence="2 3">CIRM-BRFM 2984</strain>
    </source>
</reference>
<evidence type="ECO:0000313" key="2">
    <source>
        <dbReference type="EMBL" id="KAK7041358.1"/>
    </source>
</evidence>
<comment type="caution">
    <text evidence="2">The sequence shown here is derived from an EMBL/GenBank/DDBJ whole genome shotgun (WGS) entry which is preliminary data.</text>
</comment>
<evidence type="ECO:0000256" key="1">
    <source>
        <dbReference type="SAM" id="MobiDB-lite"/>
    </source>
</evidence>
<protein>
    <submittedName>
        <fullName evidence="2">Uncharacterized protein</fullName>
    </submittedName>
</protein>
<dbReference type="EMBL" id="JAWWNJ010000014">
    <property type="protein sequence ID" value="KAK7041358.1"/>
    <property type="molecule type" value="Genomic_DNA"/>
</dbReference>
<proteinExistence type="predicted"/>
<evidence type="ECO:0000313" key="3">
    <source>
        <dbReference type="Proteomes" id="UP001362999"/>
    </source>
</evidence>
<organism evidence="2 3">
    <name type="scientific">Favolaschia claudopus</name>
    <dbReference type="NCBI Taxonomy" id="2862362"/>
    <lineage>
        <taxon>Eukaryota</taxon>
        <taxon>Fungi</taxon>
        <taxon>Dikarya</taxon>
        <taxon>Basidiomycota</taxon>
        <taxon>Agaricomycotina</taxon>
        <taxon>Agaricomycetes</taxon>
        <taxon>Agaricomycetidae</taxon>
        <taxon>Agaricales</taxon>
        <taxon>Marasmiineae</taxon>
        <taxon>Mycenaceae</taxon>
        <taxon>Favolaschia</taxon>
    </lineage>
</organism>
<accession>A0AAW0CRV8</accession>
<keyword evidence="3" id="KW-1185">Reference proteome</keyword>
<gene>
    <name evidence="2" type="ORF">R3P38DRAFT_2768688</name>
</gene>